<sequence length="118" mass="14268">MKDKNEEKRQKLSRKILDLERKEDDFAGLKRRRERSLENFYRDFDHLAKQERALLEAGELAHVHKGRDMEEQHYLAQKVRAYVERSLAELAELKERLGHSLEEGREKLIKERNDLPWE</sequence>
<gene>
    <name evidence="2" type="ORF">C4K46_03405</name>
</gene>
<keyword evidence="3" id="KW-1185">Reference proteome</keyword>
<comment type="caution">
    <text evidence="2">The sequence shown here is derived from an EMBL/GenBank/DDBJ whole genome shotgun (WGS) entry which is preliminary data.</text>
</comment>
<dbReference type="EMBL" id="PRDG01000002">
    <property type="protein sequence ID" value="MBP2622982.1"/>
    <property type="molecule type" value="Genomic_DNA"/>
</dbReference>
<evidence type="ECO:0000313" key="3">
    <source>
        <dbReference type="Proteomes" id="UP001519296"/>
    </source>
</evidence>
<organism evidence="2 3">
    <name type="scientific">Streptococcus oricebi</name>
    <dbReference type="NCBI Taxonomy" id="1547447"/>
    <lineage>
        <taxon>Bacteria</taxon>
        <taxon>Bacillati</taxon>
        <taxon>Bacillota</taxon>
        <taxon>Bacilli</taxon>
        <taxon>Lactobacillales</taxon>
        <taxon>Streptococcaceae</taxon>
        <taxon>Streptococcus</taxon>
    </lineage>
</organism>
<reference evidence="2 3" key="1">
    <citation type="submission" date="2018-02" db="EMBL/GenBank/DDBJ databases">
        <title>Draft genome sequence of Streptococcus oricebi CCUG 70868T type strain.</title>
        <authorList>
            <person name="Mendez V."/>
            <person name="Salva-Serra F."/>
            <person name="Jaen-Luchoro D."/>
            <person name="Gonzales-Siles L."/>
            <person name="Karlsson R."/>
            <person name="Engstrom-Jakobsson H."/>
            <person name="Busquets A."/>
            <person name="Gomila M."/>
            <person name="Pineiro-Iglesias B."/>
            <person name="Bennasar-Figueras A."/>
            <person name="Seeger M."/>
            <person name="Moore E."/>
        </authorList>
    </citation>
    <scope>NUCLEOTIDE SEQUENCE [LARGE SCALE GENOMIC DNA]</scope>
    <source>
        <strain evidence="2 3">CCUG 70868</strain>
    </source>
</reference>
<dbReference type="RefSeq" id="WP_209627415.1">
    <property type="nucleotide sequence ID" value="NZ_PRDG01000002.1"/>
</dbReference>
<feature type="coiled-coil region" evidence="1">
    <location>
        <begin position="76"/>
        <end position="103"/>
    </location>
</feature>
<name>A0ABS5B2B6_9STRE</name>
<proteinExistence type="predicted"/>
<feature type="coiled-coil region" evidence="1">
    <location>
        <begin position="2"/>
        <end position="39"/>
    </location>
</feature>
<dbReference type="Proteomes" id="UP001519296">
    <property type="component" value="Unassembled WGS sequence"/>
</dbReference>
<evidence type="ECO:0000256" key="1">
    <source>
        <dbReference type="SAM" id="Coils"/>
    </source>
</evidence>
<evidence type="ECO:0000313" key="2">
    <source>
        <dbReference type="EMBL" id="MBP2622982.1"/>
    </source>
</evidence>
<accession>A0ABS5B2B6</accession>
<keyword evidence="1" id="KW-0175">Coiled coil</keyword>
<protein>
    <submittedName>
        <fullName evidence="2">Cingulin</fullName>
    </submittedName>
</protein>